<dbReference type="UniPathway" id="UPA00115">
    <property type="reaction ID" value="UER00409"/>
</dbReference>
<dbReference type="RefSeq" id="WP_131171572.1">
    <property type="nucleotide sequence ID" value="NZ_FXTL01000008.1"/>
</dbReference>
<accession>A0A4Q9KL86</accession>
<dbReference type="PANTHER" id="PTHR11054:SF0">
    <property type="entry name" value="6-PHOSPHOGLUCONOLACTONASE"/>
    <property type="match status" value="1"/>
</dbReference>
<dbReference type="OrthoDB" id="9810967at2"/>
<evidence type="ECO:0000256" key="5">
    <source>
        <dbReference type="ARBA" id="ARBA00013198"/>
    </source>
</evidence>
<evidence type="ECO:0000313" key="10">
    <source>
        <dbReference type="Proteomes" id="UP000291933"/>
    </source>
</evidence>
<comment type="pathway">
    <text evidence="3 7">Carbohydrate degradation; pentose phosphate pathway; D-ribulose 5-phosphate from D-glucose 6-phosphate (oxidative stage): step 2/3.</text>
</comment>
<comment type="similarity">
    <text evidence="4 7">Belongs to the glucosamine/galactosamine-6-phosphate isomerase family. 6-phosphogluconolactonase subfamily.</text>
</comment>
<dbReference type="InterPro" id="IPR005900">
    <property type="entry name" value="6-phosphogluconolactonase_DevB"/>
</dbReference>
<dbReference type="PANTHER" id="PTHR11054">
    <property type="entry name" value="6-PHOSPHOGLUCONOLACTONASE"/>
    <property type="match status" value="1"/>
</dbReference>
<dbReference type="GO" id="GO:0005975">
    <property type="term" value="P:carbohydrate metabolic process"/>
    <property type="evidence" value="ECO:0007669"/>
    <property type="project" value="UniProtKB-UniRule"/>
</dbReference>
<dbReference type="CDD" id="cd01400">
    <property type="entry name" value="6PGL"/>
    <property type="match status" value="1"/>
</dbReference>
<protein>
    <recommendedName>
        <fullName evidence="6 7">6-phosphogluconolactonase</fullName>
        <shortName evidence="7">6PGL</shortName>
        <ecNumber evidence="5 7">3.1.1.31</ecNumber>
    </recommendedName>
</protein>
<evidence type="ECO:0000256" key="6">
    <source>
        <dbReference type="ARBA" id="ARBA00020337"/>
    </source>
</evidence>
<gene>
    <name evidence="7 9" type="primary">pgl</name>
    <name evidence="9" type="ORF">ET996_05545</name>
</gene>
<dbReference type="EMBL" id="SDMR01000005">
    <property type="protein sequence ID" value="TBT95276.1"/>
    <property type="molecule type" value="Genomic_DNA"/>
</dbReference>
<comment type="caution">
    <text evidence="9">The sequence shown here is derived from an EMBL/GenBank/DDBJ whole genome shotgun (WGS) entry which is preliminary data.</text>
</comment>
<keyword evidence="10" id="KW-1185">Reference proteome</keyword>
<dbReference type="GO" id="GO:0006098">
    <property type="term" value="P:pentose-phosphate shunt"/>
    <property type="evidence" value="ECO:0007669"/>
    <property type="project" value="UniProtKB-UniPathway"/>
</dbReference>
<dbReference type="Proteomes" id="UP000291933">
    <property type="component" value="Unassembled WGS sequence"/>
</dbReference>
<organism evidence="9 10">
    <name type="scientific">Propioniciclava tarda</name>
    <dbReference type="NCBI Taxonomy" id="433330"/>
    <lineage>
        <taxon>Bacteria</taxon>
        <taxon>Bacillati</taxon>
        <taxon>Actinomycetota</taxon>
        <taxon>Actinomycetes</taxon>
        <taxon>Propionibacteriales</taxon>
        <taxon>Propionibacteriaceae</taxon>
        <taxon>Propioniciclava</taxon>
    </lineage>
</organism>
<evidence type="ECO:0000313" key="9">
    <source>
        <dbReference type="EMBL" id="TBT95276.1"/>
    </source>
</evidence>
<dbReference type="GO" id="GO:0017057">
    <property type="term" value="F:6-phosphogluconolactonase activity"/>
    <property type="evidence" value="ECO:0007669"/>
    <property type="project" value="UniProtKB-UniRule"/>
</dbReference>
<dbReference type="InterPro" id="IPR006148">
    <property type="entry name" value="Glc/Gal-6P_isomerase"/>
</dbReference>
<evidence type="ECO:0000256" key="4">
    <source>
        <dbReference type="ARBA" id="ARBA00010662"/>
    </source>
</evidence>
<evidence type="ECO:0000256" key="3">
    <source>
        <dbReference type="ARBA" id="ARBA00004961"/>
    </source>
</evidence>
<comment type="function">
    <text evidence="2 7">Hydrolysis of 6-phosphogluconolactone to 6-phosphogluconate.</text>
</comment>
<dbReference type="EC" id="3.1.1.31" evidence="5 7"/>
<evidence type="ECO:0000256" key="7">
    <source>
        <dbReference type="RuleBase" id="RU365095"/>
    </source>
</evidence>
<name>A0A4Q9KL86_PROTD</name>
<sequence>MSELHRFGTADELADAAARALVARIVELQAGGRVGQLCLTGGRIANRVYARLGRLVEGSPLDPGRLELWWGDERFVPTDDPERNAGQTLALLAGQFPLDPARTHPMPSADGVADNAASAATYAKELGDTRFDVCLLGLGEDGHVASIFPDHPSFEPSTHTVIGVNDAPKLPGTRISVTMETIRNSSEVWFLVSGPEKAAALAGAMAGDPTLPAGVARGRDKTVWFADVAAASRLDIYDCAF</sequence>
<proteinExistence type="inferred from homology"/>
<dbReference type="Gene3D" id="3.40.50.1360">
    <property type="match status" value="1"/>
</dbReference>
<dbReference type="InterPro" id="IPR037171">
    <property type="entry name" value="NagB/RpiA_transferase-like"/>
</dbReference>
<feature type="domain" description="Glucosamine/galactosamine-6-phosphate isomerase" evidence="8">
    <location>
        <begin position="9"/>
        <end position="224"/>
    </location>
</feature>
<evidence type="ECO:0000259" key="8">
    <source>
        <dbReference type="Pfam" id="PF01182"/>
    </source>
</evidence>
<keyword evidence="7 9" id="KW-0378">Hydrolase</keyword>
<dbReference type="SUPFAM" id="SSF100950">
    <property type="entry name" value="NagB/RpiA/CoA transferase-like"/>
    <property type="match status" value="1"/>
</dbReference>
<dbReference type="NCBIfam" id="TIGR01198">
    <property type="entry name" value="pgl"/>
    <property type="match status" value="1"/>
</dbReference>
<dbReference type="AlphaFoldDB" id="A0A4Q9KL86"/>
<comment type="catalytic activity">
    <reaction evidence="1 7">
        <text>6-phospho-D-glucono-1,5-lactone + H2O = 6-phospho-D-gluconate + H(+)</text>
        <dbReference type="Rhea" id="RHEA:12556"/>
        <dbReference type="ChEBI" id="CHEBI:15377"/>
        <dbReference type="ChEBI" id="CHEBI:15378"/>
        <dbReference type="ChEBI" id="CHEBI:57955"/>
        <dbReference type="ChEBI" id="CHEBI:58759"/>
        <dbReference type="EC" id="3.1.1.31"/>
    </reaction>
</comment>
<dbReference type="InterPro" id="IPR039104">
    <property type="entry name" value="6PGL"/>
</dbReference>
<reference evidence="9 10" key="1">
    <citation type="submission" date="2019-01" db="EMBL/GenBank/DDBJ databases">
        <title>Lactibacter flavus gen. nov., sp. nov., a novel bacterium of the family Propionibacteriaceae isolated from raw milk and dairy products.</title>
        <authorList>
            <person name="Huptas C."/>
            <person name="Wenning M."/>
            <person name="Breitenwieser F."/>
            <person name="Doll E."/>
            <person name="Von Neubeck M."/>
            <person name="Busse H.-J."/>
            <person name="Scherer S."/>
        </authorList>
    </citation>
    <scope>NUCLEOTIDE SEQUENCE [LARGE SCALE GENOMIC DNA]</scope>
    <source>
        <strain evidence="9 10">DSM 22130</strain>
    </source>
</reference>
<dbReference type="Pfam" id="PF01182">
    <property type="entry name" value="Glucosamine_iso"/>
    <property type="match status" value="1"/>
</dbReference>
<evidence type="ECO:0000256" key="2">
    <source>
        <dbReference type="ARBA" id="ARBA00002681"/>
    </source>
</evidence>
<evidence type="ECO:0000256" key="1">
    <source>
        <dbReference type="ARBA" id="ARBA00000832"/>
    </source>
</evidence>